<protein>
    <submittedName>
        <fullName evidence="6">Metal ABC transporter ATP-binding protein</fullName>
    </submittedName>
</protein>
<dbReference type="PANTHER" id="PTHR42734">
    <property type="entry name" value="METAL TRANSPORT SYSTEM ATP-BINDING PROTEIN TM_0124-RELATED"/>
    <property type="match status" value="1"/>
</dbReference>
<proteinExistence type="inferred from homology"/>
<sequence>MLAPAPTTTTALSVRGLTVNYGTGVILDELDVKIPRGSFAGIVGANGSGKSTLLQACLGLLPKATRGQAQVEFFGKPLRAIRTDLGYMPQSQQVDWDFPATVLDVALMGRTASKRSWWPWPNSADKKAARQAVAAVGLQKYSGAAIGALSGGQRQRALLARTLVNSPELLVLDEPFQGIDAFSQETIVDILRELHQSGTTIIMVHHNLAEVAEYCDHVTLLANGKVSANGPTHKTLTDTAISDAYNLPGNFSANLTRDRRSVS</sequence>
<dbReference type="InterPro" id="IPR050153">
    <property type="entry name" value="Metal_Ion_Import_ABC"/>
</dbReference>
<dbReference type="InterPro" id="IPR017871">
    <property type="entry name" value="ABC_transporter-like_CS"/>
</dbReference>
<evidence type="ECO:0000313" key="6">
    <source>
        <dbReference type="EMBL" id="MDK4306869.1"/>
    </source>
</evidence>
<dbReference type="PROSITE" id="PS00211">
    <property type="entry name" value="ABC_TRANSPORTER_1"/>
    <property type="match status" value="1"/>
</dbReference>
<comment type="caution">
    <text evidence="6">The sequence shown here is derived from an EMBL/GenBank/DDBJ whole genome shotgun (WGS) entry which is preliminary data.</text>
</comment>
<name>A0AAP4F5B2_9CORY</name>
<evidence type="ECO:0000256" key="3">
    <source>
        <dbReference type="ARBA" id="ARBA00022741"/>
    </source>
</evidence>
<accession>A0AAP4F5B2</accession>
<evidence type="ECO:0000256" key="1">
    <source>
        <dbReference type="ARBA" id="ARBA00005417"/>
    </source>
</evidence>
<dbReference type="PANTHER" id="PTHR42734:SF5">
    <property type="entry name" value="IRON TRANSPORT SYSTEM ATP-BINDING PROTEIN HI_0361-RELATED"/>
    <property type="match status" value="1"/>
</dbReference>
<reference evidence="6" key="1">
    <citation type="submission" date="2023-05" db="EMBL/GenBank/DDBJ databases">
        <title>Metabolic capabilities are highly conserved among human nasal-associated Corynebacterium species in pangenomic analyses.</title>
        <authorList>
            <person name="Tran T.H."/>
            <person name="Roberts A.Q."/>
            <person name="Escapa I.F."/>
            <person name="Gao W."/>
            <person name="Conlan S."/>
            <person name="Kong H."/>
            <person name="Segre J.A."/>
            <person name="Kelly M.S."/>
            <person name="Lemon K.P."/>
        </authorList>
    </citation>
    <scope>NUCLEOTIDE SEQUENCE</scope>
    <source>
        <strain evidence="6">KPL2773</strain>
    </source>
</reference>
<dbReference type="Proteomes" id="UP001224412">
    <property type="component" value="Unassembled WGS sequence"/>
</dbReference>
<dbReference type="InterPro" id="IPR003439">
    <property type="entry name" value="ABC_transporter-like_ATP-bd"/>
</dbReference>
<dbReference type="Pfam" id="PF00005">
    <property type="entry name" value="ABC_tran"/>
    <property type="match status" value="1"/>
</dbReference>
<dbReference type="Gene3D" id="3.40.50.300">
    <property type="entry name" value="P-loop containing nucleotide triphosphate hydrolases"/>
    <property type="match status" value="1"/>
</dbReference>
<dbReference type="PROSITE" id="PS50893">
    <property type="entry name" value="ABC_TRANSPORTER_2"/>
    <property type="match status" value="1"/>
</dbReference>
<dbReference type="InterPro" id="IPR003593">
    <property type="entry name" value="AAA+_ATPase"/>
</dbReference>
<dbReference type="EMBL" id="JASNVH010000006">
    <property type="protein sequence ID" value="MDK4306869.1"/>
    <property type="molecule type" value="Genomic_DNA"/>
</dbReference>
<keyword evidence="2" id="KW-0813">Transport</keyword>
<evidence type="ECO:0000313" key="7">
    <source>
        <dbReference type="Proteomes" id="UP001224412"/>
    </source>
</evidence>
<dbReference type="SMART" id="SM00382">
    <property type="entry name" value="AAA"/>
    <property type="match status" value="1"/>
</dbReference>
<dbReference type="AlphaFoldDB" id="A0AAP4F5B2"/>
<evidence type="ECO:0000256" key="2">
    <source>
        <dbReference type="ARBA" id="ARBA00022448"/>
    </source>
</evidence>
<gene>
    <name evidence="6" type="ORF">QPX42_04785</name>
</gene>
<dbReference type="InterPro" id="IPR027417">
    <property type="entry name" value="P-loop_NTPase"/>
</dbReference>
<dbReference type="CDD" id="cd03235">
    <property type="entry name" value="ABC_Metallic_Cations"/>
    <property type="match status" value="1"/>
</dbReference>
<evidence type="ECO:0000259" key="5">
    <source>
        <dbReference type="PROSITE" id="PS50893"/>
    </source>
</evidence>
<dbReference type="RefSeq" id="WP_027017523.1">
    <property type="nucleotide sequence ID" value="NZ_JASNUC010000005.1"/>
</dbReference>
<dbReference type="GeneID" id="42780996"/>
<dbReference type="GO" id="GO:0005524">
    <property type="term" value="F:ATP binding"/>
    <property type="evidence" value="ECO:0007669"/>
    <property type="project" value="UniProtKB-KW"/>
</dbReference>
<organism evidence="6 7">
    <name type="scientific">Corynebacterium pseudodiphtheriticum</name>
    <dbReference type="NCBI Taxonomy" id="37637"/>
    <lineage>
        <taxon>Bacteria</taxon>
        <taxon>Bacillati</taxon>
        <taxon>Actinomycetota</taxon>
        <taxon>Actinomycetes</taxon>
        <taxon>Mycobacteriales</taxon>
        <taxon>Corynebacteriaceae</taxon>
        <taxon>Corynebacterium</taxon>
    </lineage>
</organism>
<keyword evidence="4 6" id="KW-0067">ATP-binding</keyword>
<keyword evidence="3" id="KW-0547">Nucleotide-binding</keyword>
<dbReference type="GO" id="GO:0016887">
    <property type="term" value="F:ATP hydrolysis activity"/>
    <property type="evidence" value="ECO:0007669"/>
    <property type="project" value="InterPro"/>
</dbReference>
<feature type="domain" description="ABC transporter" evidence="5">
    <location>
        <begin position="12"/>
        <end position="248"/>
    </location>
</feature>
<comment type="similarity">
    <text evidence="1">Belongs to the ABC transporter superfamily.</text>
</comment>
<dbReference type="SUPFAM" id="SSF52540">
    <property type="entry name" value="P-loop containing nucleoside triphosphate hydrolases"/>
    <property type="match status" value="1"/>
</dbReference>
<evidence type="ECO:0000256" key="4">
    <source>
        <dbReference type="ARBA" id="ARBA00022840"/>
    </source>
</evidence>